<evidence type="ECO:0000259" key="10">
    <source>
        <dbReference type="PROSITE" id="PS50222"/>
    </source>
</evidence>
<feature type="repeat" description="Solcar" evidence="8">
    <location>
        <begin position="174"/>
        <end position="260"/>
    </location>
</feature>
<dbReference type="Pfam" id="PF00153">
    <property type="entry name" value="Mito_carr"/>
    <property type="match status" value="1"/>
</dbReference>
<keyword evidence="12" id="KW-1185">Reference proteome</keyword>
<evidence type="ECO:0000256" key="8">
    <source>
        <dbReference type="PROSITE-ProRule" id="PRU00282"/>
    </source>
</evidence>
<reference evidence="11" key="1">
    <citation type="submission" date="2023-03" db="EMBL/GenBank/DDBJ databases">
        <authorList>
            <person name="Steffen K."/>
            <person name="Cardenas P."/>
        </authorList>
    </citation>
    <scope>NUCLEOTIDE SEQUENCE</scope>
</reference>
<comment type="similarity">
    <text evidence="2 9">Belongs to the mitochondrial carrier (TC 2.A.29) family.</text>
</comment>
<comment type="caution">
    <text evidence="11">The sequence shown here is derived from an EMBL/GenBank/DDBJ whole genome shotgun (WGS) entry which is preliminary data.</text>
</comment>
<dbReference type="PRINTS" id="PR00926">
    <property type="entry name" value="MITOCARRIER"/>
</dbReference>
<evidence type="ECO:0000256" key="3">
    <source>
        <dbReference type="ARBA" id="ARBA00022448"/>
    </source>
</evidence>
<dbReference type="GO" id="GO:0005509">
    <property type="term" value="F:calcium ion binding"/>
    <property type="evidence" value="ECO:0007669"/>
    <property type="project" value="InterPro"/>
</dbReference>
<dbReference type="InterPro" id="IPR011992">
    <property type="entry name" value="EF-hand-dom_pair"/>
</dbReference>
<dbReference type="InterPro" id="IPR050145">
    <property type="entry name" value="Centrin_CML-like"/>
</dbReference>
<feature type="domain" description="EF-hand" evidence="10">
    <location>
        <begin position="108"/>
        <end position="143"/>
    </location>
</feature>
<keyword evidence="5" id="KW-0677">Repeat</keyword>
<keyword evidence="7 8" id="KW-0472">Membrane</keyword>
<dbReference type="GO" id="GO:0005743">
    <property type="term" value="C:mitochondrial inner membrane"/>
    <property type="evidence" value="ECO:0007669"/>
    <property type="project" value="UniProtKB-SubCell"/>
</dbReference>
<evidence type="ECO:0000313" key="12">
    <source>
        <dbReference type="Proteomes" id="UP001174909"/>
    </source>
</evidence>
<organism evidence="11 12">
    <name type="scientific">Geodia barretti</name>
    <name type="common">Barrett's horny sponge</name>
    <dbReference type="NCBI Taxonomy" id="519541"/>
    <lineage>
        <taxon>Eukaryota</taxon>
        <taxon>Metazoa</taxon>
        <taxon>Porifera</taxon>
        <taxon>Demospongiae</taxon>
        <taxon>Heteroscleromorpha</taxon>
        <taxon>Tetractinellida</taxon>
        <taxon>Astrophorina</taxon>
        <taxon>Geodiidae</taxon>
        <taxon>Geodia</taxon>
    </lineage>
</organism>
<protein>
    <submittedName>
        <fullName evidence="11">Calcium-binding mitochondrial carrier protein SCaMC-2</fullName>
    </submittedName>
</protein>
<evidence type="ECO:0000256" key="6">
    <source>
        <dbReference type="ARBA" id="ARBA00022837"/>
    </source>
</evidence>
<dbReference type="Gene3D" id="1.50.40.10">
    <property type="entry name" value="Mitochondrial carrier domain"/>
    <property type="match status" value="1"/>
</dbReference>
<proteinExistence type="inferred from homology"/>
<evidence type="ECO:0000256" key="2">
    <source>
        <dbReference type="ARBA" id="ARBA00006375"/>
    </source>
</evidence>
<dbReference type="AlphaFoldDB" id="A0AA35W3K5"/>
<dbReference type="Gene3D" id="1.10.238.10">
    <property type="entry name" value="EF-hand"/>
    <property type="match status" value="2"/>
</dbReference>
<evidence type="ECO:0000256" key="1">
    <source>
        <dbReference type="ARBA" id="ARBA00004448"/>
    </source>
</evidence>
<keyword evidence="3 9" id="KW-0813">Transport</keyword>
<dbReference type="EMBL" id="CASHTH010000388">
    <property type="protein sequence ID" value="CAI7999930.1"/>
    <property type="molecule type" value="Genomic_DNA"/>
</dbReference>
<name>A0AA35W3K5_GEOBA</name>
<sequence>MGVDLLGLEALDRLQDVFNGIDEDKSGFISINEFTKACRELSMTVTTEELHDFICSDSSGDGELNFEEFCCFYSTRLKKVFDEIDTDRSGEIDWKELQRAFITLGYKATDREVRSLLTRVDTDKNEQIDFKEFCNYFCSLPSPSTRAVLERWASGLSIDTGSDLAPPALPPCSVEIWKALVAGGVAGIVSRTFTAPLEKAKIIAQTQTTRETQLSVSGVLSKIWSNERWRGLFAGNGANCIRVLPFSALVCLAYYNMAKVSEILILITLYVTTRNFTIQVMKFGDTRLLNDVLFWAFLLTLGTHAQQGLQYSVCLSVCPSVTTFSATTRNKQANKRHQRVQCYTGFSLKMAIFLKILRSKVNEPIAN</sequence>
<dbReference type="InterPro" id="IPR023395">
    <property type="entry name" value="MCP_dom_sf"/>
</dbReference>
<comment type="subcellular location">
    <subcellularLocation>
        <location evidence="1">Mitochondrion inner membrane</location>
        <topology evidence="1">Multi-pass membrane protein</topology>
    </subcellularLocation>
</comment>
<dbReference type="Proteomes" id="UP001174909">
    <property type="component" value="Unassembled WGS sequence"/>
</dbReference>
<dbReference type="PROSITE" id="PS00018">
    <property type="entry name" value="EF_HAND_1"/>
    <property type="match status" value="2"/>
</dbReference>
<evidence type="ECO:0000256" key="9">
    <source>
        <dbReference type="RuleBase" id="RU000488"/>
    </source>
</evidence>
<keyword evidence="6" id="KW-0106">Calcium</keyword>
<keyword evidence="4 8" id="KW-0812">Transmembrane</keyword>
<dbReference type="SUPFAM" id="SSF47473">
    <property type="entry name" value="EF-hand"/>
    <property type="match status" value="1"/>
</dbReference>
<feature type="domain" description="EF-hand" evidence="10">
    <location>
        <begin position="9"/>
        <end position="44"/>
    </location>
</feature>
<dbReference type="GO" id="GO:0055085">
    <property type="term" value="P:transmembrane transport"/>
    <property type="evidence" value="ECO:0007669"/>
    <property type="project" value="InterPro"/>
</dbReference>
<dbReference type="Pfam" id="PF13499">
    <property type="entry name" value="EF-hand_7"/>
    <property type="match status" value="2"/>
</dbReference>
<dbReference type="InterPro" id="IPR018108">
    <property type="entry name" value="MCP_transmembrane"/>
</dbReference>
<dbReference type="InterPro" id="IPR002067">
    <property type="entry name" value="MCP"/>
</dbReference>
<dbReference type="PROSITE" id="PS50920">
    <property type="entry name" value="SOLCAR"/>
    <property type="match status" value="1"/>
</dbReference>
<gene>
    <name evidence="11" type="ORF">GBAR_LOCUS2814</name>
</gene>
<accession>A0AA35W3K5</accession>
<dbReference type="SMART" id="SM00054">
    <property type="entry name" value="EFh"/>
    <property type="match status" value="3"/>
</dbReference>
<evidence type="ECO:0000313" key="11">
    <source>
        <dbReference type="EMBL" id="CAI7999930.1"/>
    </source>
</evidence>
<dbReference type="SUPFAM" id="SSF103506">
    <property type="entry name" value="Mitochondrial carrier"/>
    <property type="match status" value="1"/>
</dbReference>
<dbReference type="PROSITE" id="PS50222">
    <property type="entry name" value="EF_HAND_2"/>
    <property type="match status" value="3"/>
</dbReference>
<evidence type="ECO:0000256" key="7">
    <source>
        <dbReference type="ARBA" id="ARBA00023136"/>
    </source>
</evidence>
<dbReference type="InterPro" id="IPR018247">
    <property type="entry name" value="EF_Hand_1_Ca_BS"/>
</dbReference>
<evidence type="ECO:0000256" key="5">
    <source>
        <dbReference type="ARBA" id="ARBA00022737"/>
    </source>
</evidence>
<dbReference type="PANTHER" id="PTHR23050">
    <property type="entry name" value="CALCIUM BINDING PROTEIN"/>
    <property type="match status" value="1"/>
</dbReference>
<evidence type="ECO:0000256" key="4">
    <source>
        <dbReference type="ARBA" id="ARBA00022692"/>
    </source>
</evidence>
<dbReference type="InterPro" id="IPR002048">
    <property type="entry name" value="EF_hand_dom"/>
</dbReference>
<feature type="domain" description="EF-hand" evidence="10">
    <location>
        <begin position="72"/>
        <end position="107"/>
    </location>
</feature>